<dbReference type="InterPro" id="IPR029063">
    <property type="entry name" value="SAM-dependent_MTases_sf"/>
</dbReference>
<dbReference type="AlphaFoldDB" id="A0A1G2LVE1"/>
<dbReference type="Proteomes" id="UP000177171">
    <property type="component" value="Unassembled WGS sequence"/>
</dbReference>
<gene>
    <name evidence="1" type="ORF">A3G49_04130</name>
</gene>
<sequence>MEGVHFNKIKTEAKKEPEYGWENRVWKTRNFEEGQFKYEVFKREGFGVEDILKKKGVSVEIAGPTNNGFWFHGFSDKSTEITSFNLAEVKKILTSNLYPGAPLFSDEGLVGYSGKADFIADARKMPIKKEGADLVYCSCLGSIAENGLKKIIQAKPKDMPAVEKERLVSESLSGEIGDNYKLREQAIDESWNILKPGGILVWQGGVFHDVDFAIKRGFVLLQREQKYIKTPDGSNDEEPT</sequence>
<dbReference type="EMBL" id="MHQY01000001">
    <property type="protein sequence ID" value="OHA14849.1"/>
    <property type="molecule type" value="Genomic_DNA"/>
</dbReference>
<organism evidence="1 2">
    <name type="scientific">Candidatus Sungbacteria bacterium RIFCSPLOWO2_12_FULL_41_11</name>
    <dbReference type="NCBI Taxonomy" id="1802286"/>
    <lineage>
        <taxon>Bacteria</taxon>
        <taxon>Candidatus Sungiibacteriota</taxon>
    </lineage>
</organism>
<proteinExistence type="predicted"/>
<accession>A0A1G2LVE1</accession>
<name>A0A1G2LVE1_9BACT</name>
<evidence type="ECO:0000313" key="2">
    <source>
        <dbReference type="Proteomes" id="UP000177171"/>
    </source>
</evidence>
<comment type="caution">
    <text evidence="1">The sequence shown here is derived from an EMBL/GenBank/DDBJ whole genome shotgun (WGS) entry which is preliminary data.</text>
</comment>
<protein>
    <submittedName>
        <fullName evidence="1">Uncharacterized protein</fullName>
    </submittedName>
</protein>
<dbReference type="SUPFAM" id="SSF53335">
    <property type="entry name" value="S-adenosyl-L-methionine-dependent methyltransferases"/>
    <property type="match status" value="1"/>
</dbReference>
<reference evidence="1 2" key="1">
    <citation type="journal article" date="2016" name="Nat. Commun.">
        <title>Thousands of microbial genomes shed light on interconnected biogeochemical processes in an aquifer system.</title>
        <authorList>
            <person name="Anantharaman K."/>
            <person name="Brown C.T."/>
            <person name="Hug L.A."/>
            <person name="Sharon I."/>
            <person name="Castelle C.J."/>
            <person name="Probst A.J."/>
            <person name="Thomas B.C."/>
            <person name="Singh A."/>
            <person name="Wilkins M.J."/>
            <person name="Karaoz U."/>
            <person name="Brodie E.L."/>
            <person name="Williams K.H."/>
            <person name="Hubbard S.S."/>
            <person name="Banfield J.F."/>
        </authorList>
    </citation>
    <scope>NUCLEOTIDE SEQUENCE [LARGE SCALE GENOMIC DNA]</scope>
</reference>
<evidence type="ECO:0000313" key="1">
    <source>
        <dbReference type="EMBL" id="OHA14849.1"/>
    </source>
</evidence>